<accession>A0A2T4ALH2</accession>
<dbReference type="RefSeq" id="XP_024777590.1">
    <property type="nucleotide sequence ID" value="XM_024914494.1"/>
</dbReference>
<proteinExistence type="predicted"/>
<evidence type="ECO:0000313" key="1">
    <source>
        <dbReference type="EMBL" id="PTB57913.1"/>
    </source>
</evidence>
<reference evidence="1 2" key="1">
    <citation type="submission" date="2016-07" db="EMBL/GenBank/DDBJ databases">
        <title>Multiple horizontal gene transfer events from other fungi enriched the ability of initially mycotrophic Trichoderma (Ascomycota) to feed on dead plant biomass.</title>
        <authorList>
            <consortium name="DOE Joint Genome Institute"/>
            <person name="Aerts A."/>
            <person name="Atanasova L."/>
            <person name="Chenthamara K."/>
            <person name="Zhang J."/>
            <person name="Grujic M."/>
            <person name="Henrissat B."/>
            <person name="Kuo A."/>
            <person name="Salamov A."/>
            <person name="Lipzen A."/>
            <person name="Labutti K."/>
            <person name="Barry K."/>
            <person name="Miao Y."/>
            <person name="Rahimi M.J."/>
            <person name="Shen Q."/>
            <person name="Grigoriev I.V."/>
            <person name="Kubicek C.P."/>
            <person name="Druzhinina I.S."/>
        </authorList>
    </citation>
    <scope>NUCLEOTIDE SEQUENCE [LARGE SCALE GENOMIC DNA]</scope>
    <source>
        <strain evidence="1 2">CBS 226.95</strain>
    </source>
</reference>
<protein>
    <submittedName>
        <fullName evidence="1">Uncharacterized protein</fullName>
    </submittedName>
</protein>
<evidence type="ECO:0000313" key="2">
    <source>
        <dbReference type="Proteomes" id="UP000241690"/>
    </source>
</evidence>
<dbReference type="Proteomes" id="UP000241690">
    <property type="component" value="Unassembled WGS sequence"/>
</dbReference>
<dbReference type="AlphaFoldDB" id="A0A2T4ALH2"/>
<dbReference type="GeneID" id="36623059"/>
<organism evidence="1 2">
    <name type="scientific">Trichoderma harzianum CBS 226.95</name>
    <dbReference type="NCBI Taxonomy" id="983964"/>
    <lineage>
        <taxon>Eukaryota</taxon>
        <taxon>Fungi</taxon>
        <taxon>Dikarya</taxon>
        <taxon>Ascomycota</taxon>
        <taxon>Pezizomycotina</taxon>
        <taxon>Sordariomycetes</taxon>
        <taxon>Hypocreomycetidae</taxon>
        <taxon>Hypocreales</taxon>
        <taxon>Hypocreaceae</taxon>
        <taxon>Trichoderma</taxon>
    </lineage>
</organism>
<keyword evidence="2" id="KW-1185">Reference proteome</keyword>
<gene>
    <name evidence="1" type="ORF">M431DRAFT_352796</name>
</gene>
<name>A0A2T4ALH2_TRIHA</name>
<sequence length="154" mass="16870">MAHGLCMYVQCRDGASARMGKCYLLDPGFSKASRPTTTRQRCSAVDPHVEERGSCCSLQPALEPLSLGLSSWEGERILGIIGSHLGTRRLSYPNLRPRPRTVPLRLPCLLVYCPCARTASCKDLHQKGGHGNSSLRNFRATSRLSCPSNLLMAL</sequence>
<dbReference type="EMBL" id="KZ679677">
    <property type="protein sequence ID" value="PTB57913.1"/>
    <property type="molecule type" value="Genomic_DNA"/>
</dbReference>